<dbReference type="PANTHER" id="PTHR47266">
    <property type="entry name" value="ENDONUCLEASE-RELATED"/>
    <property type="match status" value="1"/>
</dbReference>
<keyword evidence="2" id="KW-1185">Reference proteome</keyword>
<organism evidence="1 2">
    <name type="scientific">Lithospermum erythrorhizon</name>
    <name type="common">Purple gromwell</name>
    <name type="synonym">Lithospermum officinale var. erythrorhizon</name>
    <dbReference type="NCBI Taxonomy" id="34254"/>
    <lineage>
        <taxon>Eukaryota</taxon>
        <taxon>Viridiplantae</taxon>
        <taxon>Streptophyta</taxon>
        <taxon>Embryophyta</taxon>
        <taxon>Tracheophyta</taxon>
        <taxon>Spermatophyta</taxon>
        <taxon>Magnoliopsida</taxon>
        <taxon>eudicotyledons</taxon>
        <taxon>Gunneridae</taxon>
        <taxon>Pentapetalae</taxon>
        <taxon>asterids</taxon>
        <taxon>lamiids</taxon>
        <taxon>Boraginales</taxon>
        <taxon>Boraginaceae</taxon>
        <taxon>Boraginoideae</taxon>
        <taxon>Lithospermeae</taxon>
        <taxon>Lithospermum</taxon>
    </lineage>
</organism>
<dbReference type="InterPro" id="IPR036397">
    <property type="entry name" value="RNaseH_sf"/>
</dbReference>
<gene>
    <name evidence="1" type="ORF">LIER_37421</name>
</gene>
<accession>A0AAV3PM65</accession>
<dbReference type="InterPro" id="IPR052160">
    <property type="entry name" value="Gypsy_RT_Integrase-like"/>
</dbReference>
<comment type="caution">
    <text evidence="1">The sequence shown here is derived from an EMBL/GenBank/DDBJ whole genome shotgun (WGS) entry which is preliminary data.</text>
</comment>
<dbReference type="GO" id="GO:0003676">
    <property type="term" value="F:nucleic acid binding"/>
    <property type="evidence" value="ECO:0007669"/>
    <property type="project" value="InterPro"/>
</dbReference>
<evidence type="ECO:0000313" key="2">
    <source>
        <dbReference type="Proteomes" id="UP001454036"/>
    </source>
</evidence>
<dbReference type="AlphaFoldDB" id="A0AAV3PM65"/>
<reference evidence="1 2" key="1">
    <citation type="submission" date="2024-01" db="EMBL/GenBank/DDBJ databases">
        <title>The complete chloroplast genome sequence of Lithospermum erythrorhizon: insights into the phylogenetic relationship among Boraginaceae species and the maternal lineages of purple gromwells.</title>
        <authorList>
            <person name="Okada T."/>
            <person name="Watanabe K."/>
        </authorList>
    </citation>
    <scope>NUCLEOTIDE SEQUENCE [LARGE SCALE GENOMIC DNA]</scope>
</reference>
<dbReference type="SUPFAM" id="SSF53098">
    <property type="entry name" value="Ribonuclease H-like"/>
    <property type="match status" value="1"/>
</dbReference>
<dbReference type="Proteomes" id="UP001454036">
    <property type="component" value="Unassembled WGS sequence"/>
</dbReference>
<evidence type="ECO:0000313" key="1">
    <source>
        <dbReference type="EMBL" id="GAA0152096.1"/>
    </source>
</evidence>
<evidence type="ECO:0008006" key="3">
    <source>
        <dbReference type="Google" id="ProtNLM"/>
    </source>
</evidence>
<dbReference type="EMBL" id="BAABME010017971">
    <property type="protein sequence ID" value="GAA0152096.1"/>
    <property type="molecule type" value="Genomic_DNA"/>
</dbReference>
<dbReference type="InterPro" id="IPR012337">
    <property type="entry name" value="RNaseH-like_sf"/>
</dbReference>
<sequence>MSQEHKMKEANRLFQLATTYYDELPKEVYIELRDHPIYEEKVLSIVLEELEDWRTPIAKYLAMGRFSSDKVDVKKMQSRTYKFHMQSRSYKFHMQSRSYKVRYCSVYPLRTFQRSCLKYISHIGETEQHTSKTSYYPNAVISPIPFAMWGIDLVGKLPKKKGGVEYDVVVVDHFSKWVETAPLKKTKGDNIFEDSILAEFCEKYGIERRFSPVYYLQANGQVKENIQRMREHLNFTDELRDKALFKMVRYKHLMARSYNRRVNNRQFRVGDLVVRIVVGPAIYELSQVNGKPINHTWGATKLRKYYV</sequence>
<proteinExistence type="predicted"/>
<dbReference type="Gene3D" id="3.30.420.10">
    <property type="entry name" value="Ribonuclease H-like superfamily/Ribonuclease H"/>
    <property type="match status" value="2"/>
</dbReference>
<name>A0AAV3PM65_LITER</name>
<protein>
    <recommendedName>
        <fullName evidence="3">Integrase catalytic domain-containing protein</fullName>
    </recommendedName>
</protein>